<dbReference type="EMBL" id="JBBPBN010000030">
    <property type="protein sequence ID" value="KAK9004949.1"/>
    <property type="molecule type" value="Genomic_DNA"/>
</dbReference>
<protein>
    <recommendedName>
        <fullName evidence="1">DUF1771 domain-containing protein</fullName>
    </recommendedName>
</protein>
<proteinExistence type="predicted"/>
<dbReference type="Proteomes" id="UP001396334">
    <property type="component" value="Unassembled WGS sequence"/>
</dbReference>
<dbReference type="SMART" id="SM01162">
    <property type="entry name" value="DUF1771"/>
    <property type="match status" value="1"/>
</dbReference>
<gene>
    <name evidence="2" type="ORF">V6N11_042399</name>
</gene>
<feature type="domain" description="DUF1771" evidence="1">
    <location>
        <begin position="143"/>
        <end position="208"/>
    </location>
</feature>
<sequence length="310" mass="35507">MDKLLDMSASTLEKSDDVIGIAAEKLMGRCLENQSFLIQGKQQSKVLCQSEEAASMIRNPKRSPRVNKDKVAQEKEILEALFTVAERSEEGNRVARVARRSKAFGELVTKPLDDMDIILTKNVVEMLKVSKNVEDEQDDDENSYDALRQAVKEYWMTMKEYYKAAAEAYAEGDQARATKLMELGHFFHRKAREADERSSAKMLESSCTDDEIMSLDLRDFEPKEAVNLLRTHLTSVSGIPSIMYLRIIVGTIEEDTKKGARRRWIMKQLEKESIKWKEEEDGRVILIRVDVINPKNLRFAKKKSENTGSF</sequence>
<comment type="caution">
    <text evidence="2">The sequence shown here is derived from an EMBL/GenBank/DDBJ whole genome shotgun (WGS) entry which is preliminary data.</text>
</comment>
<dbReference type="PANTHER" id="PTHR47872:SF1">
    <property type="entry name" value="NUCLEAR RNA EXPORT FACTOR SDE5-RELATED"/>
    <property type="match status" value="1"/>
</dbReference>
<evidence type="ECO:0000313" key="2">
    <source>
        <dbReference type="EMBL" id="KAK9004949.1"/>
    </source>
</evidence>
<reference evidence="2 3" key="1">
    <citation type="journal article" date="2024" name="G3 (Bethesda)">
        <title>Genome assembly of Hibiscus sabdariffa L. provides insights into metabolisms of medicinal natural products.</title>
        <authorList>
            <person name="Kim T."/>
        </authorList>
    </citation>
    <scope>NUCLEOTIDE SEQUENCE [LARGE SCALE GENOMIC DNA]</scope>
    <source>
        <strain evidence="2">TK-2024</strain>
        <tissue evidence="2">Old leaves</tissue>
    </source>
</reference>
<dbReference type="InterPro" id="IPR013899">
    <property type="entry name" value="DUF1771"/>
</dbReference>
<dbReference type="PANTHER" id="PTHR47872">
    <property type="entry name" value="NUCLEAR RNA EXPORT FACTOR SDE5-RELATED"/>
    <property type="match status" value="1"/>
</dbReference>
<accession>A0ABR2QW97</accession>
<name>A0ABR2QW97_9ROSI</name>
<organism evidence="2 3">
    <name type="scientific">Hibiscus sabdariffa</name>
    <name type="common">roselle</name>
    <dbReference type="NCBI Taxonomy" id="183260"/>
    <lineage>
        <taxon>Eukaryota</taxon>
        <taxon>Viridiplantae</taxon>
        <taxon>Streptophyta</taxon>
        <taxon>Embryophyta</taxon>
        <taxon>Tracheophyta</taxon>
        <taxon>Spermatophyta</taxon>
        <taxon>Magnoliopsida</taxon>
        <taxon>eudicotyledons</taxon>
        <taxon>Gunneridae</taxon>
        <taxon>Pentapetalae</taxon>
        <taxon>rosids</taxon>
        <taxon>malvids</taxon>
        <taxon>Malvales</taxon>
        <taxon>Malvaceae</taxon>
        <taxon>Malvoideae</taxon>
        <taxon>Hibiscus</taxon>
    </lineage>
</organism>
<keyword evidence="3" id="KW-1185">Reference proteome</keyword>
<dbReference type="Pfam" id="PF08590">
    <property type="entry name" value="DUF1771"/>
    <property type="match status" value="1"/>
</dbReference>
<evidence type="ECO:0000313" key="3">
    <source>
        <dbReference type="Proteomes" id="UP001396334"/>
    </source>
</evidence>
<evidence type="ECO:0000259" key="1">
    <source>
        <dbReference type="SMART" id="SM01162"/>
    </source>
</evidence>